<dbReference type="GO" id="GO:0004674">
    <property type="term" value="F:protein serine/threonine kinase activity"/>
    <property type="evidence" value="ECO:0007669"/>
    <property type="project" value="UniProtKB-KW"/>
</dbReference>
<evidence type="ECO:0000259" key="12">
    <source>
        <dbReference type="PROSITE" id="PS51158"/>
    </source>
</evidence>
<feature type="region of interest" description="Disordered" evidence="10">
    <location>
        <begin position="703"/>
        <end position="740"/>
    </location>
</feature>
<comment type="catalytic activity">
    <reaction evidence="9">
        <text>L-seryl-[protein] + ATP = O-phospho-L-seryl-[protein] + ADP + H(+)</text>
        <dbReference type="Rhea" id="RHEA:17989"/>
        <dbReference type="Rhea" id="RHEA-COMP:9863"/>
        <dbReference type="Rhea" id="RHEA-COMP:11604"/>
        <dbReference type="ChEBI" id="CHEBI:15378"/>
        <dbReference type="ChEBI" id="CHEBI:29999"/>
        <dbReference type="ChEBI" id="CHEBI:30616"/>
        <dbReference type="ChEBI" id="CHEBI:83421"/>
        <dbReference type="ChEBI" id="CHEBI:456216"/>
        <dbReference type="EC" id="2.7.11.1"/>
    </reaction>
</comment>
<feature type="compositionally biased region" description="Basic and acidic residues" evidence="10">
    <location>
        <begin position="1894"/>
        <end position="1909"/>
    </location>
</feature>
<dbReference type="Proteomes" id="UP000515202">
    <property type="component" value="Unplaced"/>
</dbReference>
<feature type="compositionally biased region" description="Basic and acidic residues" evidence="10">
    <location>
        <begin position="324"/>
        <end position="335"/>
    </location>
</feature>
<feature type="compositionally biased region" description="Basic and acidic residues" evidence="10">
    <location>
        <begin position="902"/>
        <end position="920"/>
    </location>
</feature>
<dbReference type="CTD" id="115701"/>
<organism evidence="13 14">
    <name type="scientific">Pteropus vampyrus</name>
    <name type="common">Large flying fox</name>
    <dbReference type="NCBI Taxonomy" id="132908"/>
    <lineage>
        <taxon>Eukaryota</taxon>
        <taxon>Metazoa</taxon>
        <taxon>Chordata</taxon>
        <taxon>Craniata</taxon>
        <taxon>Vertebrata</taxon>
        <taxon>Euteleostomi</taxon>
        <taxon>Mammalia</taxon>
        <taxon>Eutheria</taxon>
        <taxon>Laurasiatheria</taxon>
        <taxon>Chiroptera</taxon>
        <taxon>Yinpterochiroptera</taxon>
        <taxon>Pteropodoidea</taxon>
        <taxon>Pteropodidae</taxon>
        <taxon>Pteropodinae</taxon>
        <taxon>Pteropus</taxon>
    </lineage>
</organism>
<dbReference type="FunFam" id="2.60.40.10:FF:000032">
    <property type="entry name" value="palladin isoform X1"/>
    <property type="match status" value="1"/>
</dbReference>
<dbReference type="InterPro" id="IPR013098">
    <property type="entry name" value="Ig_I-set"/>
</dbReference>
<dbReference type="GeneID" id="105292760"/>
<feature type="compositionally biased region" description="Basic residues" evidence="10">
    <location>
        <begin position="2270"/>
        <end position="2281"/>
    </location>
</feature>
<accession>A0A6P6CI13</accession>
<dbReference type="InterPro" id="IPR036179">
    <property type="entry name" value="Ig-like_dom_sf"/>
</dbReference>
<dbReference type="PANTHER" id="PTHR47091">
    <property type="entry name" value="ALPHA-PROTEIN KINASE 2-RELATED"/>
    <property type="match status" value="1"/>
</dbReference>
<feature type="domain" description="Alpha-type protein kinase" evidence="12">
    <location>
        <begin position="2028"/>
        <end position="2264"/>
    </location>
</feature>
<feature type="region of interest" description="Disordered" evidence="10">
    <location>
        <begin position="1237"/>
        <end position="1407"/>
    </location>
</feature>
<feature type="domain" description="Ig-like" evidence="11">
    <location>
        <begin position="1913"/>
        <end position="2001"/>
    </location>
</feature>
<dbReference type="InterPro" id="IPR004166">
    <property type="entry name" value="a-kinase_dom"/>
</dbReference>
<keyword evidence="3" id="KW-0723">Serine/threonine-protein kinase</keyword>
<feature type="compositionally biased region" description="Basic and acidic residues" evidence="10">
    <location>
        <begin position="987"/>
        <end position="999"/>
    </location>
</feature>
<dbReference type="Gene3D" id="2.60.40.10">
    <property type="entry name" value="Immunoglobulins"/>
    <property type="match status" value="2"/>
</dbReference>
<feature type="region of interest" description="Disordered" evidence="10">
    <location>
        <begin position="292"/>
        <end position="347"/>
    </location>
</feature>
<feature type="compositionally biased region" description="Basic and acidic residues" evidence="10">
    <location>
        <begin position="703"/>
        <end position="713"/>
    </location>
</feature>
<dbReference type="KEGG" id="pvp:105292760"/>
<name>A0A6P6CI13_PTEVA</name>
<feature type="compositionally biased region" description="Basic and acidic residues" evidence="10">
    <location>
        <begin position="1277"/>
        <end position="1314"/>
    </location>
</feature>
<dbReference type="CDD" id="cd00096">
    <property type="entry name" value="Ig"/>
    <property type="match status" value="1"/>
</dbReference>
<evidence type="ECO:0000256" key="10">
    <source>
        <dbReference type="SAM" id="MobiDB-lite"/>
    </source>
</evidence>
<feature type="compositionally biased region" description="Polar residues" evidence="10">
    <location>
        <begin position="1142"/>
        <end position="1160"/>
    </location>
</feature>
<feature type="region of interest" description="Disordered" evidence="10">
    <location>
        <begin position="849"/>
        <end position="879"/>
    </location>
</feature>
<feature type="region of interest" description="Disordered" evidence="10">
    <location>
        <begin position="1045"/>
        <end position="1170"/>
    </location>
</feature>
<evidence type="ECO:0000256" key="6">
    <source>
        <dbReference type="ARBA" id="ARBA00023157"/>
    </source>
</evidence>
<evidence type="ECO:0000256" key="9">
    <source>
        <dbReference type="ARBA" id="ARBA00048679"/>
    </source>
</evidence>
<feature type="region of interest" description="Disordered" evidence="10">
    <location>
        <begin position="636"/>
        <end position="655"/>
    </location>
</feature>
<dbReference type="OrthoDB" id="301415at2759"/>
<feature type="region of interest" description="Disordered" evidence="10">
    <location>
        <begin position="1526"/>
        <end position="1557"/>
    </location>
</feature>
<feature type="region of interest" description="Disordered" evidence="10">
    <location>
        <begin position="1691"/>
        <end position="1747"/>
    </location>
</feature>
<dbReference type="SMART" id="SM00811">
    <property type="entry name" value="Alpha_kinase"/>
    <property type="match status" value="1"/>
</dbReference>
<feature type="region of interest" description="Disordered" evidence="10">
    <location>
        <begin position="1"/>
        <end position="158"/>
    </location>
</feature>
<dbReference type="Pfam" id="PF07679">
    <property type="entry name" value="I-set"/>
    <property type="match status" value="2"/>
</dbReference>
<dbReference type="Gene3D" id="3.20.200.10">
    <property type="entry name" value="MHCK/EF2 kinase"/>
    <property type="match status" value="1"/>
</dbReference>
<reference evidence="14" key="1">
    <citation type="submission" date="2025-08" db="UniProtKB">
        <authorList>
            <consortium name="RefSeq"/>
        </authorList>
    </citation>
    <scope>IDENTIFICATION</scope>
    <source>
        <tissue evidence="14">Kidney</tissue>
    </source>
</reference>
<feature type="compositionally biased region" description="Basic and acidic residues" evidence="10">
    <location>
        <begin position="1719"/>
        <end position="1728"/>
    </location>
</feature>
<dbReference type="PROSITE" id="PS51158">
    <property type="entry name" value="ALPHA_KINASE"/>
    <property type="match status" value="1"/>
</dbReference>
<feature type="region of interest" description="Disordered" evidence="10">
    <location>
        <begin position="2267"/>
        <end position="2301"/>
    </location>
</feature>
<feature type="region of interest" description="Disordered" evidence="10">
    <location>
        <begin position="1785"/>
        <end position="1815"/>
    </location>
</feature>
<feature type="region of interest" description="Disordered" evidence="10">
    <location>
        <begin position="940"/>
        <end position="963"/>
    </location>
</feature>
<feature type="compositionally biased region" description="Polar residues" evidence="10">
    <location>
        <begin position="1096"/>
        <end position="1118"/>
    </location>
</feature>
<dbReference type="Pfam" id="PF02816">
    <property type="entry name" value="Alpha_kinase"/>
    <property type="match status" value="1"/>
</dbReference>
<dbReference type="SUPFAM" id="SSF48726">
    <property type="entry name" value="Immunoglobulin"/>
    <property type="match status" value="2"/>
</dbReference>
<evidence type="ECO:0000256" key="2">
    <source>
        <dbReference type="ARBA" id="ARBA00012513"/>
    </source>
</evidence>
<feature type="compositionally biased region" description="Basic and acidic residues" evidence="10">
    <location>
        <begin position="1646"/>
        <end position="1656"/>
    </location>
</feature>
<dbReference type="RefSeq" id="XP_023386938.1">
    <property type="nucleotide sequence ID" value="XM_023531170.1"/>
</dbReference>
<dbReference type="InterPro" id="IPR007110">
    <property type="entry name" value="Ig-like_dom"/>
</dbReference>
<feature type="compositionally biased region" description="Polar residues" evidence="10">
    <location>
        <begin position="1536"/>
        <end position="1557"/>
    </location>
</feature>
<feature type="region of interest" description="Disordered" evidence="10">
    <location>
        <begin position="987"/>
        <end position="1006"/>
    </location>
</feature>
<keyword evidence="7" id="KW-0393">Immunoglobulin domain</keyword>
<feature type="region of interest" description="Disordered" evidence="10">
    <location>
        <begin position="1459"/>
        <end position="1483"/>
    </location>
</feature>
<keyword evidence="13" id="KW-1185">Reference proteome</keyword>
<feature type="region of interest" description="Disordered" evidence="10">
    <location>
        <begin position="1875"/>
        <end position="1909"/>
    </location>
</feature>
<evidence type="ECO:0000313" key="13">
    <source>
        <dbReference type="Proteomes" id="UP000515202"/>
    </source>
</evidence>
<dbReference type="GO" id="GO:0005524">
    <property type="term" value="F:ATP binding"/>
    <property type="evidence" value="ECO:0007669"/>
    <property type="project" value="InterPro"/>
</dbReference>
<feature type="region of interest" description="Disordered" evidence="10">
    <location>
        <begin position="1603"/>
        <end position="1664"/>
    </location>
</feature>
<keyword evidence="4" id="KW-0808">Transferase</keyword>
<keyword evidence="6" id="KW-1015">Disulfide bond</keyword>
<dbReference type="PROSITE" id="PS50835">
    <property type="entry name" value="IG_LIKE"/>
    <property type="match status" value="2"/>
</dbReference>
<evidence type="ECO:0000313" key="14">
    <source>
        <dbReference type="RefSeq" id="XP_023386938.1"/>
    </source>
</evidence>
<evidence type="ECO:0000256" key="8">
    <source>
        <dbReference type="ARBA" id="ARBA00047899"/>
    </source>
</evidence>
<dbReference type="InterPro" id="IPR003599">
    <property type="entry name" value="Ig_sub"/>
</dbReference>
<proteinExistence type="inferred from homology"/>
<dbReference type="SMART" id="SM00409">
    <property type="entry name" value="IG"/>
    <property type="match status" value="2"/>
</dbReference>
<evidence type="ECO:0000256" key="3">
    <source>
        <dbReference type="ARBA" id="ARBA00022527"/>
    </source>
</evidence>
<feature type="compositionally biased region" description="Basic residues" evidence="10">
    <location>
        <begin position="117"/>
        <end position="135"/>
    </location>
</feature>
<comment type="catalytic activity">
    <reaction evidence="8">
        <text>L-threonyl-[protein] + ATP = O-phospho-L-threonyl-[protein] + ADP + H(+)</text>
        <dbReference type="Rhea" id="RHEA:46608"/>
        <dbReference type="Rhea" id="RHEA-COMP:11060"/>
        <dbReference type="Rhea" id="RHEA-COMP:11605"/>
        <dbReference type="ChEBI" id="CHEBI:15378"/>
        <dbReference type="ChEBI" id="CHEBI:30013"/>
        <dbReference type="ChEBI" id="CHEBI:30616"/>
        <dbReference type="ChEBI" id="CHEBI:61977"/>
        <dbReference type="ChEBI" id="CHEBI:456216"/>
        <dbReference type="EC" id="2.7.11.1"/>
    </reaction>
</comment>
<gene>
    <name evidence="14" type="primary">ALPK2</name>
</gene>
<evidence type="ECO:0000256" key="7">
    <source>
        <dbReference type="ARBA" id="ARBA00023319"/>
    </source>
</evidence>
<dbReference type="InterPro" id="IPR011009">
    <property type="entry name" value="Kinase-like_dom_sf"/>
</dbReference>
<feature type="domain" description="Ig-like" evidence="11">
    <location>
        <begin position="191"/>
        <end position="298"/>
    </location>
</feature>
<dbReference type="InterPro" id="IPR013783">
    <property type="entry name" value="Ig-like_fold"/>
</dbReference>
<comment type="similarity">
    <text evidence="1">Belongs to the protein kinase superfamily. Alpha-type protein kinase family. ALPK subfamily.</text>
</comment>
<feature type="compositionally biased region" description="Pro residues" evidence="10">
    <location>
        <begin position="19"/>
        <end position="58"/>
    </location>
</feature>
<feature type="compositionally biased region" description="Polar residues" evidence="10">
    <location>
        <begin position="864"/>
        <end position="874"/>
    </location>
</feature>
<dbReference type="PANTHER" id="PTHR47091:SF2">
    <property type="entry name" value="ALPHA-PROTEIN KINASE 2"/>
    <property type="match status" value="1"/>
</dbReference>
<feature type="compositionally biased region" description="Polar residues" evidence="10">
    <location>
        <begin position="1361"/>
        <end position="1395"/>
    </location>
</feature>
<dbReference type="SUPFAM" id="SSF56112">
    <property type="entry name" value="Protein kinase-like (PK-like)"/>
    <property type="match status" value="1"/>
</dbReference>
<evidence type="ECO:0000256" key="1">
    <source>
        <dbReference type="ARBA" id="ARBA00008651"/>
    </source>
</evidence>
<protein>
    <recommendedName>
        <fullName evidence="2">non-specific serine/threonine protein kinase</fullName>
        <ecNumber evidence="2">2.7.11.1</ecNumber>
    </recommendedName>
</protein>
<feature type="compositionally biased region" description="Polar residues" evidence="10">
    <location>
        <begin position="2283"/>
        <end position="2301"/>
    </location>
</feature>
<keyword evidence="5 14" id="KW-0418">Kinase</keyword>
<feature type="region of interest" description="Disordered" evidence="10">
    <location>
        <begin position="893"/>
        <end position="920"/>
    </location>
</feature>
<evidence type="ECO:0000256" key="4">
    <source>
        <dbReference type="ARBA" id="ARBA00022679"/>
    </source>
</evidence>
<dbReference type="EC" id="2.7.11.1" evidence="2"/>
<evidence type="ECO:0000259" key="11">
    <source>
        <dbReference type="PROSITE" id="PS50835"/>
    </source>
</evidence>
<feature type="compositionally biased region" description="Basic and acidic residues" evidence="10">
    <location>
        <begin position="303"/>
        <end position="314"/>
    </location>
</feature>
<evidence type="ECO:0000256" key="5">
    <source>
        <dbReference type="ARBA" id="ARBA00022777"/>
    </source>
</evidence>
<sequence>MHRLLWPRCSPAPASIIPLPCPAPKRAPRDPAPAPPGSSPQPQAPPTPRNVGQPPPTPTLGRSVQALAEPPQQRLRKAIEGRAARSGEQWPRGRGRRRLRGQGRQGLQRIPAQRDVPRRRPSHCRCSRQPHRGPRLQRTFRSPPCSSWHRGGRGGRTNREALHRTRRRKLYSPPRRDRLTWHERMTDSGGPQKRTLCFLSSLLSQKVPEKSDAVLRCIIVGQPKPEVTWYKNGQTIEDCDIISSYEFFENQYIHVLHLCCCTKNDAAVYQISAKNCFGMICCSASIEVECSSENPQLSPNPKDGGDTGWEHETQTYEQKSTNQADEKEHPYKEEENPSLATPKPTDFSSSQFNPLCSLPLLASNDICASGSENPLGFKGTRQTEEACDPNNTKEIADGLLFPNASNIPDKQDECCHGMMQSKVSKLTDGALNDDGLNDEDLSPSHRNPKVQKYISISLPLPEAATSIYPGDRATVNKQVSPQVSSEDSDSDYELCPEITLTYMEEFSDDDLEYLECSDVMTDYSNAVWQRDLQGTEHVFLLESDDEVMEFGECGLGVCEPFLSEMGSRPGVSDNTGPMEATTGFCGYHSQPQEVRVRRHRASTHSPSSPQTGMTLTLGPHQDGTSTVTDQGRYKLPTASAENDYPGIQGETRDSHRAGEEFASDNLLDMDKAVAEREVKRLSGELEKLEMDQCLETTAKERVEETDLWSKRGSETPAGARRPGIKGKPEKLNPNLNDSATEGTLKLLHPEEPVKHPLTHGDKEDSSHAKAEAADLNFHFHAGDSALPTRAEEANTLQTPPGTLPKEGNLNLEEEGVQVNNLLETSRVPDQSDHPQVQIQETARAGISLSQMPASSEPAGEESAFTGTTTNSSPNLGGMDEENASLVQHLGIESSTQGPQSEAKQDREDKAPGHSREDLGHELSLPEADHAILSPCELSVHAPQEGSADPREPQARSVASPAPANIVPTLETMCHKPRDREAECAMEHLEAGDPSTRDTMDSAVGMPEDKYLPQETCSMDLELAEGQSEVSEFRSLDDKTLDVLCRTRGSEPPQSTCRSNEDGDTVVSPPPVSSFAWNIPQKASEGASEEGLAKVENATSTLASVGQASQARPSPSTSGGLEERQPPSSEDSSVRCKEGGAESPSTGASDTTGASASQSLTVELPQEKPTTFTANLDCLQVTRESGDTPTVSIATRVHPAKYVPVSIAGNRHADGPEQSLPQAQDENIFPLPSDVHILNDSTTESPKERLCLAPRGPGARVRVPGLPAGGGVCSDPPLHADDQSEEKSQAVDRADTRRLEENFQEKGSETARGVRQESPPSQHSVSEDKFQESRPTTSVAEGDINPVPLDHSSANSREERGQSSGLGTSVSAVATATVDNDSQAVSNVPPLSNTLPEVSKESGPGQWGAGNKLKIITLEASVLEVWPPRRPTESACKASEAGAMTPDGVWAVSDILKAGATVPEPDPSEIASARSPEAESGSALVNDREIREGEEPASHAHQSSLSFQCLSQPRLLESSVDPVDEKELCVTDLPSEASKTGGQENVNSVSRNQEESQLSVGHPAFFKRFLTGPQILESSVDPIDETGVVTWKVEARELPESSLRLLREESKPNNANLGQRVEVGPATVPAPCPDEGTEPSPSGGSRSQERRESHSGEAEQSENLSADFVFPTLPLSNCLAIMTHASVGVHTHAAGQSHDTRGNELAQPRNHPCAFPDSKGAGERERENHVPAPSGLPQSPFPSCLEGNITNFSISHEIEEPEIEAPQSGDTKPTNASGSLSVTLASVSGERASEEAPKTQQDPCRPGPYLGHRKKSGEDTLSHVATQNGRCPVTSFEEVKKKQETTGSGHLTGGIKKKILSRVAALRLRLEERENVKKNSSFLKKGPKLETSVSRADEQKDPQTPPCKREGKAPILLKKIQAEMFPDCSGNVKLSCQFGEIHEDSTIWWTKDSKSIAQVQRSAGDSSAVSLVIVQASQKDQGLYHCCIKNSYGKATAELNLTTEVLQQLSSHQDIKGCEEIEFSQLIFKEDFLHDSYFGAHLRGQIATEELHFGEGVHRKAFRSKVMQGLMPVFQPGHACVLKVHNAVAYGTRNNDELIQRNYKLAAQECYVQNTARCYAKIYAAEAQPLEGFGEVPEIIPIFLIHRPENNIPYATVEEELIGEFVKYSIRDGKEINFLRRESEAGQKCCTFQHWVYQKTSGCLLVTDMQGEEEAAVLFLKIMFPSIQTHRYKGFKGNCSMTFIDQFKALHQCNKYCKMLGLTSLQNNNQKQKKPSVGKKKIQPNSTTGKNTVSGTPTVKKT</sequence>